<proteinExistence type="predicted"/>
<dbReference type="InterPro" id="IPR005534">
    <property type="entry name" value="Curli_assmbl/transp-comp_CsgG"/>
</dbReference>
<dbReference type="EMBL" id="CAADEY010000209">
    <property type="protein sequence ID" value="VFJ69187.1"/>
    <property type="molecule type" value="Genomic_DNA"/>
</dbReference>
<organism evidence="1">
    <name type="scientific">Candidatus Kentrum sp. DK</name>
    <dbReference type="NCBI Taxonomy" id="2126562"/>
    <lineage>
        <taxon>Bacteria</taxon>
        <taxon>Pseudomonadati</taxon>
        <taxon>Pseudomonadota</taxon>
        <taxon>Gammaproteobacteria</taxon>
        <taxon>Candidatus Kentrum</taxon>
    </lineage>
</organism>
<dbReference type="AlphaFoldDB" id="A0A450TN63"/>
<reference evidence="1" key="1">
    <citation type="submission" date="2019-02" db="EMBL/GenBank/DDBJ databases">
        <authorList>
            <person name="Gruber-Vodicka R. H."/>
            <person name="Seah K. B. B."/>
        </authorList>
    </citation>
    <scope>NUCLEOTIDE SEQUENCE</scope>
    <source>
        <strain evidence="1">BECK_DK161</strain>
    </source>
</reference>
<dbReference type="PROSITE" id="PS51257">
    <property type="entry name" value="PROKAR_LIPOPROTEIN"/>
    <property type="match status" value="1"/>
</dbReference>
<protein>
    <submittedName>
        <fullName evidence="1">Curli production assembly/transport component CsgG</fullName>
    </submittedName>
</protein>
<dbReference type="GO" id="GO:0030288">
    <property type="term" value="C:outer membrane-bounded periplasmic space"/>
    <property type="evidence" value="ECO:0007669"/>
    <property type="project" value="InterPro"/>
</dbReference>
<gene>
    <name evidence="1" type="ORF">BECKDK2373C_GA0170839_12091</name>
</gene>
<dbReference type="Pfam" id="PF03783">
    <property type="entry name" value="CsgG"/>
    <property type="match status" value="1"/>
</dbReference>
<sequence length="280" mass="30740">MIKKIIITALLILLSGGCARDLNYIRNQDAQNAPNRDKIAELRSIQIKKGDTFFTPSLLCLNEIYSAGNADITFSVDRVFDKTGKVYPTTSTALSDLILHALSKISQLKIVETPLADTVTESRSNITSDIFRTYQQIKEKPAETLASVRALPVGVIYPSDYYITGALVQYDETSENPEGNRSLAVDIDDFSASNSLTSASIGIQLRLIESSTGKVTKGGGESASIILQNRFLSSQTGFNFFRLINTDDYGLDYSVTVEDPGAFFSWGRRAHQGRMNRIAG</sequence>
<dbReference type="Gene3D" id="3.40.50.10610">
    <property type="entry name" value="ABC-type transport auxiliary lipoprotein component"/>
    <property type="match status" value="1"/>
</dbReference>
<evidence type="ECO:0000313" key="1">
    <source>
        <dbReference type="EMBL" id="VFJ69187.1"/>
    </source>
</evidence>
<name>A0A450TN63_9GAMM</name>
<accession>A0A450TN63</accession>